<feature type="region of interest" description="Disordered" evidence="1">
    <location>
        <begin position="1"/>
        <end position="35"/>
    </location>
</feature>
<dbReference type="AlphaFoldDB" id="A0A9K3CNP3"/>
<reference evidence="2 3" key="1">
    <citation type="journal article" date="2018" name="PLoS ONE">
        <title>The draft genome of Kipferlia bialata reveals reductive genome evolution in fornicate parasites.</title>
        <authorList>
            <person name="Tanifuji G."/>
            <person name="Takabayashi S."/>
            <person name="Kume K."/>
            <person name="Takagi M."/>
            <person name="Nakayama T."/>
            <person name="Kamikawa R."/>
            <person name="Inagaki Y."/>
            <person name="Hashimoto T."/>
        </authorList>
    </citation>
    <scope>NUCLEOTIDE SEQUENCE [LARGE SCALE GENOMIC DNA]</scope>
    <source>
        <strain evidence="2">NY0173</strain>
    </source>
</reference>
<dbReference type="EMBL" id="BDIP01000021">
    <property type="protein sequence ID" value="GIQ79550.1"/>
    <property type="molecule type" value="Genomic_DNA"/>
</dbReference>
<name>A0A9K3CNP3_9EUKA</name>
<feature type="region of interest" description="Disordered" evidence="1">
    <location>
        <begin position="62"/>
        <end position="82"/>
    </location>
</feature>
<sequence>MDTVPGAQVAPEAVQATVTDADTGSVHGTPQSDTASTHIGLVKQEGAAPVVNGVAPIQVEEGEGAKETTPVEATNLMDRPDG</sequence>
<comment type="caution">
    <text evidence="2">The sequence shown here is derived from an EMBL/GenBank/DDBJ whole genome shotgun (WGS) entry which is preliminary data.</text>
</comment>
<accession>A0A9K3CNP3</accession>
<evidence type="ECO:0000256" key="1">
    <source>
        <dbReference type="SAM" id="MobiDB-lite"/>
    </source>
</evidence>
<feature type="compositionally biased region" description="Polar residues" evidence="1">
    <location>
        <begin position="16"/>
        <end position="35"/>
    </location>
</feature>
<dbReference type="Proteomes" id="UP000265618">
    <property type="component" value="Unassembled WGS sequence"/>
</dbReference>
<gene>
    <name evidence="2" type="ORF">KIPB_000209</name>
</gene>
<proteinExistence type="predicted"/>
<protein>
    <submittedName>
        <fullName evidence="2">Uncharacterized protein</fullName>
    </submittedName>
</protein>
<keyword evidence="3" id="KW-1185">Reference proteome</keyword>
<organism evidence="2 3">
    <name type="scientific">Kipferlia bialata</name>
    <dbReference type="NCBI Taxonomy" id="797122"/>
    <lineage>
        <taxon>Eukaryota</taxon>
        <taxon>Metamonada</taxon>
        <taxon>Carpediemonas-like organisms</taxon>
        <taxon>Kipferlia</taxon>
    </lineage>
</organism>
<evidence type="ECO:0000313" key="3">
    <source>
        <dbReference type="Proteomes" id="UP000265618"/>
    </source>
</evidence>
<evidence type="ECO:0000313" key="2">
    <source>
        <dbReference type="EMBL" id="GIQ79550.1"/>
    </source>
</evidence>